<gene>
    <name evidence="1" type="ORF">BSQ50_10010</name>
</gene>
<dbReference type="RefSeq" id="WP_278767688.1">
    <property type="nucleotide sequence ID" value="NZ_JALCPB010000010.1"/>
</dbReference>
<organism evidence="1 2">
    <name type="scientific">Liquorilactobacillus nagelii</name>
    <dbReference type="NCBI Taxonomy" id="82688"/>
    <lineage>
        <taxon>Bacteria</taxon>
        <taxon>Bacillati</taxon>
        <taxon>Bacillota</taxon>
        <taxon>Bacilli</taxon>
        <taxon>Lactobacillales</taxon>
        <taxon>Lactobacillaceae</taxon>
        <taxon>Liquorilactobacillus</taxon>
    </lineage>
</organism>
<dbReference type="EMBL" id="CP018180">
    <property type="protein sequence ID" value="AUJ32840.1"/>
    <property type="molecule type" value="Genomic_DNA"/>
</dbReference>
<name>A0A3S6QXU4_9LACO</name>
<keyword evidence="2" id="KW-1185">Reference proteome</keyword>
<evidence type="ECO:0000313" key="2">
    <source>
        <dbReference type="Proteomes" id="UP000324497"/>
    </source>
</evidence>
<dbReference type="Proteomes" id="UP000324497">
    <property type="component" value="Chromosome"/>
</dbReference>
<sequence>MYPGTFNTILNNKDGGKVSFFFIQQTRFEQYFKQQHPKTQYDPTKVVLAISTIKTKPIINCLYLSDDLFFAARYHSGLDYFADGFSLTGTQIKKMSLHEELLSVKLTIETNVILKNGQPMILKLNLPKLNRTPWHIRNLKKLRLQFAAKKN</sequence>
<protein>
    <submittedName>
        <fullName evidence="1">Uncharacterized protein</fullName>
    </submittedName>
</protein>
<dbReference type="AlphaFoldDB" id="A0A3S6QXU4"/>
<dbReference type="KEGG" id="lng:BSQ50_10010"/>
<accession>A0A3S6QXU4</accession>
<evidence type="ECO:0000313" key="1">
    <source>
        <dbReference type="EMBL" id="AUJ32840.1"/>
    </source>
</evidence>
<proteinExistence type="predicted"/>
<reference evidence="1 2" key="1">
    <citation type="submission" date="2016-11" db="EMBL/GenBank/DDBJ databases">
        <title>Interaction between Lactobacillus species and yeast in water kefir.</title>
        <authorList>
            <person name="Behr J."/>
            <person name="Xu D."/>
            <person name="Vogel R.F."/>
        </authorList>
    </citation>
    <scope>NUCLEOTIDE SEQUENCE [LARGE SCALE GENOMIC DNA]</scope>
    <source>
        <strain evidence="1 2">TMW 1.1827</strain>
    </source>
</reference>